<evidence type="ECO:0000313" key="3">
    <source>
        <dbReference type="EMBL" id="KLO07032.1"/>
    </source>
</evidence>
<evidence type="ECO:0000259" key="2">
    <source>
        <dbReference type="Pfam" id="PF08969"/>
    </source>
</evidence>
<feature type="region of interest" description="Disordered" evidence="1">
    <location>
        <begin position="114"/>
        <end position="194"/>
    </location>
</feature>
<evidence type="ECO:0000256" key="1">
    <source>
        <dbReference type="SAM" id="MobiDB-lite"/>
    </source>
</evidence>
<feature type="compositionally biased region" description="Basic and acidic residues" evidence="1">
    <location>
        <begin position="175"/>
        <end position="190"/>
    </location>
</feature>
<evidence type="ECO:0000313" key="4">
    <source>
        <dbReference type="Proteomes" id="UP000053477"/>
    </source>
</evidence>
<dbReference type="InParanoid" id="A0A0H2R6Q1"/>
<gene>
    <name evidence="3" type="ORF">SCHPADRAFT_667980</name>
</gene>
<dbReference type="Pfam" id="PF08969">
    <property type="entry name" value="USP8_dimer"/>
    <property type="match status" value="1"/>
</dbReference>
<keyword evidence="4" id="KW-1185">Reference proteome</keyword>
<accession>A0A0H2R6Q1</accession>
<dbReference type="InterPro" id="IPR015063">
    <property type="entry name" value="USP8_dimer"/>
</dbReference>
<dbReference type="Gene3D" id="1.20.58.80">
    <property type="entry name" value="Phosphotransferase system, lactose/cellobiose-type IIA subunit"/>
    <property type="match status" value="1"/>
</dbReference>
<dbReference type="EMBL" id="KQ086165">
    <property type="protein sequence ID" value="KLO07032.1"/>
    <property type="molecule type" value="Genomic_DNA"/>
</dbReference>
<feature type="compositionally biased region" description="Polar residues" evidence="1">
    <location>
        <begin position="114"/>
        <end position="130"/>
    </location>
</feature>
<sequence>MTSHQHPASIQELAERAEQLNVWETTRDFKQWLKAAERARHAGQSHDLSKDLENAFVEYARAATLILDKIPTHKEYYTRLDGVQRDTLLTKGKQVLDRMDQIKPILIDRHNAWDTAQSNGAGPSRSQEGSRPSHPRESEVGKLRKPTRHASVSTHANGMQIWYPDAAVAAQGKRRREDGTRVRDEQHTRSEQAGIVQRQREAEAEARTARQNSLPLPVTVPLASTSSHSSTFEAPPLLPLENPVQFHDDEPDKAQADDDLYKRVADLAIGQHPASISFGITSKHKDIHPRYARCSSISKIHTQHKHSLRYSWNLRRNYRHHYIQPFNHLARACPPQRPALSEHSRILQNVR</sequence>
<protein>
    <recommendedName>
        <fullName evidence="2">USP8 dimerisation domain-containing protein</fullName>
    </recommendedName>
</protein>
<feature type="domain" description="USP8 dimerisation" evidence="2">
    <location>
        <begin position="8"/>
        <end position="109"/>
    </location>
</feature>
<name>A0A0H2R6Q1_9AGAM</name>
<dbReference type="STRING" id="27342.A0A0H2R6Q1"/>
<reference evidence="3 4" key="1">
    <citation type="submission" date="2015-04" db="EMBL/GenBank/DDBJ databases">
        <title>Complete genome sequence of Schizopora paradoxa KUC8140, a cosmopolitan wood degrader in East Asia.</title>
        <authorList>
            <consortium name="DOE Joint Genome Institute"/>
            <person name="Min B."/>
            <person name="Park H."/>
            <person name="Jang Y."/>
            <person name="Kim J.-J."/>
            <person name="Kim K.H."/>
            <person name="Pangilinan J."/>
            <person name="Lipzen A."/>
            <person name="Riley R."/>
            <person name="Grigoriev I.V."/>
            <person name="Spatafora J.W."/>
            <person name="Choi I.-G."/>
        </authorList>
    </citation>
    <scope>NUCLEOTIDE SEQUENCE [LARGE SCALE GENOMIC DNA]</scope>
    <source>
        <strain evidence="3 4">KUC8140</strain>
    </source>
</reference>
<dbReference type="SUPFAM" id="SSF140856">
    <property type="entry name" value="USP8 N-terminal domain-like"/>
    <property type="match status" value="1"/>
</dbReference>
<organism evidence="3 4">
    <name type="scientific">Schizopora paradoxa</name>
    <dbReference type="NCBI Taxonomy" id="27342"/>
    <lineage>
        <taxon>Eukaryota</taxon>
        <taxon>Fungi</taxon>
        <taxon>Dikarya</taxon>
        <taxon>Basidiomycota</taxon>
        <taxon>Agaricomycotina</taxon>
        <taxon>Agaricomycetes</taxon>
        <taxon>Hymenochaetales</taxon>
        <taxon>Schizoporaceae</taxon>
        <taxon>Schizopora</taxon>
    </lineage>
</organism>
<dbReference type="OrthoDB" id="2965483at2759"/>
<dbReference type="AlphaFoldDB" id="A0A0H2R6Q1"/>
<proteinExistence type="predicted"/>
<dbReference type="Proteomes" id="UP000053477">
    <property type="component" value="Unassembled WGS sequence"/>
</dbReference>